<dbReference type="GO" id="GO:0006396">
    <property type="term" value="P:RNA processing"/>
    <property type="evidence" value="ECO:0007669"/>
    <property type="project" value="InterPro"/>
</dbReference>
<keyword evidence="7" id="KW-1185">Reference proteome</keyword>
<evidence type="ECO:0000256" key="1">
    <source>
        <dbReference type="ARBA" id="ARBA00007228"/>
    </source>
</evidence>
<dbReference type="STRING" id="742767.HMPREF9456_01278"/>
<dbReference type="Pfam" id="PF00588">
    <property type="entry name" value="SpoU_methylase"/>
    <property type="match status" value="1"/>
</dbReference>
<dbReference type="SUPFAM" id="SSF75217">
    <property type="entry name" value="alpha/beta knot"/>
    <property type="match status" value="1"/>
</dbReference>
<dbReference type="PANTHER" id="PTHR43191:SF2">
    <property type="entry name" value="RRNA METHYLTRANSFERASE 3, MITOCHONDRIAL"/>
    <property type="match status" value="1"/>
</dbReference>
<dbReference type="CDD" id="cd18109">
    <property type="entry name" value="SpoU-like_RNA-MTase"/>
    <property type="match status" value="1"/>
</dbReference>
<dbReference type="InterPro" id="IPR051259">
    <property type="entry name" value="rRNA_Methyltransferase"/>
</dbReference>
<dbReference type="Proteomes" id="UP000006420">
    <property type="component" value="Unassembled WGS sequence"/>
</dbReference>
<dbReference type="GO" id="GO:0008173">
    <property type="term" value="F:RNA methyltransferase activity"/>
    <property type="evidence" value="ECO:0007669"/>
    <property type="project" value="InterPro"/>
</dbReference>
<dbReference type="PANTHER" id="PTHR43191">
    <property type="entry name" value="RRNA METHYLTRANSFERASE 3"/>
    <property type="match status" value="1"/>
</dbReference>
<dbReference type="Gene3D" id="3.40.1280.10">
    <property type="match status" value="1"/>
</dbReference>
<evidence type="ECO:0000313" key="6">
    <source>
        <dbReference type="EMBL" id="EGK04250.1"/>
    </source>
</evidence>
<dbReference type="GO" id="GO:0032259">
    <property type="term" value="P:methylation"/>
    <property type="evidence" value="ECO:0007669"/>
    <property type="project" value="UniProtKB-KW"/>
</dbReference>
<name>F8WYB7_9BACT</name>
<dbReference type="InterPro" id="IPR001537">
    <property type="entry name" value="SpoU_MeTrfase"/>
</dbReference>
<evidence type="ECO:0000256" key="2">
    <source>
        <dbReference type="ARBA" id="ARBA00022603"/>
    </source>
</evidence>
<evidence type="ECO:0000259" key="5">
    <source>
        <dbReference type="Pfam" id="PF22435"/>
    </source>
</evidence>
<gene>
    <name evidence="6" type="ORF">HMPREF9456_01278</name>
</gene>
<evidence type="ECO:0000313" key="7">
    <source>
        <dbReference type="Proteomes" id="UP000006420"/>
    </source>
</evidence>
<dbReference type="OrthoDB" id="9785673at2"/>
<dbReference type="InterPro" id="IPR029064">
    <property type="entry name" value="Ribosomal_eL30-like_sf"/>
</dbReference>
<dbReference type="AlphaFoldDB" id="F8WYB7"/>
<dbReference type="InterPro" id="IPR029026">
    <property type="entry name" value="tRNA_m1G_MTases_N"/>
</dbReference>
<protein>
    <submittedName>
        <fullName evidence="6">Uncharacterized protein</fullName>
    </submittedName>
</protein>
<dbReference type="SUPFAM" id="SSF55315">
    <property type="entry name" value="L30e-like"/>
    <property type="match status" value="1"/>
</dbReference>
<dbReference type="Gene3D" id="3.30.1330.30">
    <property type="match status" value="1"/>
</dbReference>
<dbReference type="GeneID" id="78081936"/>
<comment type="similarity">
    <text evidence="1">Belongs to the class IV-like SAM-binding methyltransferase superfamily. RNA methyltransferase TrmH family.</text>
</comment>
<organism evidence="6 7">
    <name type="scientific">Dysgonomonas mossii DSM 22836</name>
    <dbReference type="NCBI Taxonomy" id="742767"/>
    <lineage>
        <taxon>Bacteria</taxon>
        <taxon>Pseudomonadati</taxon>
        <taxon>Bacteroidota</taxon>
        <taxon>Bacteroidia</taxon>
        <taxon>Bacteroidales</taxon>
        <taxon>Dysgonomonadaceae</taxon>
        <taxon>Dysgonomonas</taxon>
    </lineage>
</organism>
<accession>F8WYB7</accession>
<dbReference type="eggNOG" id="COG0566">
    <property type="taxonomic scope" value="Bacteria"/>
</dbReference>
<dbReference type="EMBL" id="ADLW01000004">
    <property type="protein sequence ID" value="EGK04250.1"/>
    <property type="molecule type" value="Genomic_DNA"/>
</dbReference>
<dbReference type="GO" id="GO:0003723">
    <property type="term" value="F:RNA binding"/>
    <property type="evidence" value="ECO:0007669"/>
    <property type="project" value="InterPro"/>
</dbReference>
<dbReference type="Pfam" id="PF22435">
    <property type="entry name" value="MRM3-like_sub_bind"/>
    <property type="match status" value="1"/>
</dbReference>
<evidence type="ECO:0000259" key="4">
    <source>
        <dbReference type="Pfam" id="PF00588"/>
    </source>
</evidence>
<feature type="domain" description="MRM3-like substrate binding" evidence="5">
    <location>
        <begin position="6"/>
        <end position="86"/>
    </location>
</feature>
<comment type="caution">
    <text evidence="6">The sequence shown here is derived from an EMBL/GenBank/DDBJ whole genome shotgun (WGS) entry which is preliminary data.</text>
</comment>
<feature type="domain" description="tRNA/rRNA methyltransferase SpoU type" evidence="4">
    <location>
        <begin position="103"/>
        <end position="242"/>
    </location>
</feature>
<keyword evidence="2" id="KW-0489">Methyltransferase</keyword>
<keyword evidence="3" id="KW-0808">Transferase</keyword>
<proteinExistence type="inferred from homology"/>
<dbReference type="InterPro" id="IPR029028">
    <property type="entry name" value="Alpha/beta_knot_MTases"/>
</dbReference>
<sequence>MSLSKNKLKYIRSLKEKKYRTEFGTFVAEGHKMVSDLLPFIKCQLLVATPEFLKSADVANVEEVIEVNDRELAQASFLQNPQQVLAVFYQSENVTDIKIDDELVLALDGIQDPGNMGTIIRLADWYGIHHIFCSQDTVDVYNPKVVQATMGALARVNIHYTDLSDFLTRNKHLSVYGTFLDGENMYEKKITSHGIIVMGNEGNGIRPEIERLITEKLYIPNYPVGNPTSESLNVAIATAIICAEFRRRNL</sequence>
<evidence type="ECO:0000256" key="3">
    <source>
        <dbReference type="ARBA" id="ARBA00022679"/>
    </source>
</evidence>
<dbReference type="InterPro" id="IPR053888">
    <property type="entry name" value="MRM3-like_sub_bind"/>
</dbReference>
<reference evidence="6 7" key="1">
    <citation type="submission" date="2011-04" db="EMBL/GenBank/DDBJ databases">
        <title>The Genome Sequence of Dysgonomonas mossii DSM 22836.</title>
        <authorList>
            <consortium name="The Broad Institute Genome Sequencing Platform"/>
            <person name="Earl A."/>
            <person name="Ward D."/>
            <person name="Feldgarden M."/>
            <person name="Gevers D."/>
            <person name="Pudlo N."/>
            <person name="Martens E."/>
            <person name="Allen-Vercoe E."/>
            <person name="Young S.K."/>
            <person name="Zeng Q."/>
            <person name="Gargeya S."/>
            <person name="Fitzgerald M."/>
            <person name="Haas B."/>
            <person name="Abouelleil A."/>
            <person name="Alvarado L."/>
            <person name="Arachchi H.M."/>
            <person name="Berlin A."/>
            <person name="Brown A."/>
            <person name="Chapman S.B."/>
            <person name="Chen Z."/>
            <person name="Dunbar C."/>
            <person name="Freedman E."/>
            <person name="Gearin G."/>
            <person name="Gellesch M."/>
            <person name="Goldberg J."/>
            <person name="Griggs A."/>
            <person name="Gujja S."/>
            <person name="Heiman D."/>
            <person name="Howarth C."/>
            <person name="Larson L."/>
            <person name="Lui A."/>
            <person name="MacDonald P.J.P."/>
            <person name="Mehta T."/>
            <person name="Montmayeur A."/>
            <person name="Murphy C."/>
            <person name="Neiman D."/>
            <person name="Pearson M."/>
            <person name="Priest M."/>
            <person name="Roberts A."/>
            <person name="Saif S."/>
            <person name="Shea T."/>
            <person name="Shenoy N."/>
            <person name="Sisk P."/>
            <person name="Stolte C."/>
            <person name="Sykes S."/>
            <person name="Yandava C."/>
            <person name="Wortman J."/>
            <person name="Nusbaum C."/>
            <person name="Birren B."/>
        </authorList>
    </citation>
    <scope>NUCLEOTIDE SEQUENCE [LARGE SCALE GENOMIC DNA]</scope>
    <source>
        <strain evidence="6 7">DSM 22836</strain>
    </source>
</reference>
<dbReference type="RefSeq" id="WP_006842649.1">
    <property type="nucleotide sequence ID" value="NZ_AQWJ01000002.1"/>
</dbReference>
<dbReference type="HOGENOM" id="CLU_021322_3_2_10"/>